<feature type="domain" description="Acyl-CoA dehydrogenase/oxidase N-terminal" evidence="8">
    <location>
        <begin position="7"/>
        <end position="116"/>
    </location>
</feature>
<dbReference type="PANTHER" id="PTHR43884">
    <property type="entry name" value="ACYL-COA DEHYDROGENASE"/>
    <property type="match status" value="1"/>
</dbReference>
<dbReference type="InterPro" id="IPR006091">
    <property type="entry name" value="Acyl-CoA_Oxase/DH_mid-dom"/>
</dbReference>
<evidence type="ECO:0000313" key="9">
    <source>
        <dbReference type="EMBL" id="CUV01588.1"/>
    </source>
</evidence>
<dbReference type="EC" id="1.3.8.1" evidence="9"/>
<evidence type="ECO:0000259" key="6">
    <source>
        <dbReference type="Pfam" id="PF00441"/>
    </source>
</evidence>
<dbReference type="InterPro" id="IPR009075">
    <property type="entry name" value="AcylCo_DH/oxidase_C"/>
</dbReference>
<keyword evidence="4" id="KW-0274">FAD</keyword>
<dbReference type="Gene3D" id="1.20.140.10">
    <property type="entry name" value="Butyryl-CoA Dehydrogenase, subunit A, domain 3"/>
    <property type="match status" value="1"/>
</dbReference>
<dbReference type="InterPro" id="IPR036250">
    <property type="entry name" value="AcylCo_DH-like_C"/>
</dbReference>
<organism evidence="9">
    <name type="scientific">hydrothermal vent metagenome</name>
    <dbReference type="NCBI Taxonomy" id="652676"/>
    <lineage>
        <taxon>unclassified sequences</taxon>
        <taxon>metagenomes</taxon>
        <taxon>ecological metagenomes</taxon>
    </lineage>
</organism>
<feature type="domain" description="Acyl-CoA dehydrogenase/oxidase C-terminal" evidence="6">
    <location>
        <begin position="231"/>
        <end position="380"/>
    </location>
</feature>
<dbReference type="FunFam" id="1.20.140.10:FF:000004">
    <property type="entry name" value="Acyl-CoA dehydrogenase FadE25"/>
    <property type="match status" value="1"/>
</dbReference>
<comment type="similarity">
    <text evidence="2">Belongs to the acyl-CoA dehydrogenase family.</text>
</comment>
<dbReference type="Pfam" id="PF00441">
    <property type="entry name" value="Acyl-CoA_dh_1"/>
    <property type="match status" value="1"/>
</dbReference>
<gene>
    <name evidence="9" type="ORF">MGWOODY_Clf1022</name>
</gene>
<evidence type="ECO:0000259" key="7">
    <source>
        <dbReference type="Pfam" id="PF02770"/>
    </source>
</evidence>
<proteinExistence type="inferred from homology"/>
<dbReference type="Gene3D" id="1.10.540.10">
    <property type="entry name" value="Acyl-CoA dehydrogenase/oxidase, N-terminal domain"/>
    <property type="match status" value="1"/>
</dbReference>
<dbReference type="InterPro" id="IPR037069">
    <property type="entry name" value="AcylCoA_DH/ox_N_sf"/>
</dbReference>
<protein>
    <submittedName>
        <fullName evidence="9">Butyryl-CoA dehydrogenase</fullName>
        <ecNumber evidence="9">1.3.8.1</ecNumber>
    </submittedName>
</protein>
<dbReference type="PANTHER" id="PTHR43884:SF12">
    <property type="entry name" value="ISOVALERYL-COA DEHYDROGENASE, MITOCHONDRIAL-RELATED"/>
    <property type="match status" value="1"/>
</dbReference>
<dbReference type="InterPro" id="IPR013786">
    <property type="entry name" value="AcylCoA_DH/ox_N"/>
</dbReference>
<dbReference type="EMBL" id="FAXA01000102">
    <property type="protein sequence ID" value="CUV01588.1"/>
    <property type="molecule type" value="Genomic_DNA"/>
</dbReference>
<evidence type="ECO:0000256" key="3">
    <source>
        <dbReference type="ARBA" id="ARBA00022630"/>
    </source>
</evidence>
<dbReference type="SUPFAM" id="SSF56645">
    <property type="entry name" value="Acyl-CoA dehydrogenase NM domain-like"/>
    <property type="match status" value="1"/>
</dbReference>
<dbReference type="PIRSF" id="PIRSF016578">
    <property type="entry name" value="HsaA"/>
    <property type="match status" value="1"/>
</dbReference>
<dbReference type="InterPro" id="IPR009100">
    <property type="entry name" value="AcylCoA_DH/oxidase_NM_dom_sf"/>
</dbReference>
<sequence length="387" mass="42419">MTTTPSEARVQIVNMVRDFVNREVEPVAAEHDREDTIPYDLIDRMKELGLFGITVPEEYGGMGLDYTTFASIFEELSKGFMTLSGAIGTHHILTYVLTHYGTEEQKQRFLPDLASGRKRGGLALTEPSGGTDMANLQTTATKDGEEYSINGTKMFITNGRSGDMFCLLARTDPDMEPRHKGISCFVVEKGGPGFDVGKDLDKLGYRGLDTSELIFNNFAVPENNLIGGKEGAGFGMVMSGLETGRINIAARAVGVAQAAFEAAIKYSQQRETFGKPISEHQAIQLKLADMATKIQAARLLVYDAAGKKDTGQRVDLESGMAKLFASEVCLEVAMESMRVHGGVGYIKDSPVERYYRDAPLMVIGEGTNEVMRLVIAKQLLRLPEYQL</sequence>
<keyword evidence="5 9" id="KW-0560">Oxidoreductase</keyword>
<dbReference type="GO" id="GO:0016937">
    <property type="term" value="F:short-chain fatty acyl-CoA dehydrogenase activity"/>
    <property type="evidence" value="ECO:0007669"/>
    <property type="project" value="UniProtKB-EC"/>
</dbReference>
<dbReference type="FunFam" id="2.40.110.10:FF:000001">
    <property type="entry name" value="Acyl-CoA dehydrogenase, mitochondrial"/>
    <property type="match status" value="1"/>
</dbReference>
<reference evidence="9" key="1">
    <citation type="submission" date="2015-10" db="EMBL/GenBank/DDBJ databases">
        <authorList>
            <person name="Gilbert D.G."/>
        </authorList>
    </citation>
    <scope>NUCLEOTIDE SEQUENCE</scope>
</reference>
<dbReference type="Pfam" id="PF02771">
    <property type="entry name" value="Acyl-CoA_dh_N"/>
    <property type="match status" value="1"/>
</dbReference>
<evidence type="ECO:0000256" key="5">
    <source>
        <dbReference type="ARBA" id="ARBA00023002"/>
    </source>
</evidence>
<comment type="cofactor">
    <cofactor evidence="1">
        <name>FAD</name>
        <dbReference type="ChEBI" id="CHEBI:57692"/>
    </cofactor>
</comment>
<dbReference type="AlphaFoldDB" id="A0A160V7G1"/>
<keyword evidence="3" id="KW-0285">Flavoprotein</keyword>
<evidence type="ECO:0000256" key="2">
    <source>
        <dbReference type="ARBA" id="ARBA00009347"/>
    </source>
</evidence>
<dbReference type="InterPro" id="IPR046373">
    <property type="entry name" value="Acyl-CoA_Oxase/DH_mid-dom_sf"/>
</dbReference>
<dbReference type="SUPFAM" id="SSF47203">
    <property type="entry name" value="Acyl-CoA dehydrogenase C-terminal domain-like"/>
    <property type="match status" value="1"/>
</dbReference>
<accession>A0A160V7G1</accession>
<evidence type="ECO:0000256" key="1">
    <source>
        <dbReference type="ARBA" id="ARBA00001974"/>
    </source>
</evidence>
<feature type="domain" description="Acyl-CoA oxidase/dehydrogenase middle" evidence="7">
    <location>
        <begin position="122"/>
        <end position="217"/>
    </location>
</feature>
<dbReference type="FunFam" id="1.10.540.10:FF:000002">
    <property type="entry name" value="Acyl-CoA dehydrogenase FadE19"/>
    <property type="match status" value="1"/>
</dbReference>
<dbReference type="Gene3D" id="2.40.110.10">
    <property type="entry name" value="Butyryl-CoA Dehydrogenase, subunit A, domain 2"/>
    <property type="match status" value="1"/>
</dbReference>
<name>A0A160V7G1_9ZZZZ</name>
<dbReference type="Pfam" id="PF02770">
    <property type="entry name" value="Acyl-CoA_dh_M"/>
    <property type="match status" value="1"/>
</dbReference>
<evidence type="ECO:0000259" key="8">
    <source>
        <dbReference type="Pfam" id="PF02771"/>
    </source>
</evidence>
<evidence type="ECO:0000256" key="4">
    <source>
        <dbReference type="ARBA" id="ARBA00022827"/>
    </source>
</evidence>
<dbReference type="GO" id="GO:0050660">
    <property type="term" value="F:flavin adenine dinucleotide binding"/>
    <property type="evidence" value="ECO:0007669"/>
    <property type="project" value="InterPro"/>
</dbReference>